<dbReference type="GO" id="GO:0005829">
    <property type="term" value="C:cytosol"/>
    <property type="evidence" value="ECO:0007669"/>
    <property type="project" value="TreeGrafter"/>
</dbReference>
<dbReference type="PANTHER" id="PTHR13600">
    <property type="entry name" value="LEUCINE CARBOXYL METHYLTRANSFERASE"/>
    <property type="match status" value="1"/>
</dbReference>
<dbReference type="OrthoDB" id="203237at2759"/>
<dbReference type="PANTHER" id="PTHR13600:SF33">
    <property type="entry name" value="LEUCINE CARBOXYL METHYLTRANSFERASE 1"/>
    <property type="match status" value="1"/>
</dbReference>
<comment type="similarity">
    <text evidence="3">Belongs to the methyltransferase superfamily. LCMT family.</text>
</comment>
<accession>T2M3S0</accession>
<evidence type="ECO:0000313" key="10">
    <source>
        <dbReference type="EMBL" id="CDG66696.1"/>
    </source>
</evidence>
<protein>
    <recommendedName>
        <fullName evidence="4">[phosphatase 2A protein]-leucine-carboxy methyltransferase</fullName>
        <ecNumber evidence="4">2.1.1.233</ecNumber>
    </recommendedName>
    <alternativeName>
        <fullName evidence="8">[Phosphatase 2A protein]-leucine-carboxy methyltransferase 1</fullName>
    </alternativeName>
</protein>
<evidence type="ECO:0000256" key="6">
    <source>
        <dbReference type="ARBA" id="ARBA00022679"/>
    </source>
</evidence>
<dbReference type="EMBL" id="HAAD01000464">
    <property type="protein sequence ID" value="CDG66696.1"/>
    <property type="molecule type" value="mRNA"/>
</dbReference>
<comment type="catalytic activity">
    <reaction evidence="1">
        <text>[phosphatase 2A protein]-C-terminal L-leucine + S-adenosyl-L-methionine = [phosphatase 2A protein]-C-terminal L-leucine methyl ester + S-adenosyl-L-homocysteine</text>
        <dbReference type="Rhea" id="RHEA:48544"/>
        <dbReference type="Rhea" id="RHEA-COMP:12134"/>
        <dbReference type="Rhea" id="RHEA-COMP:12135"/>
        <dbReference type="ChEBI" id="CHEBI:57856"/>
        <dbReference type="ChEBI" id="CHEBI:59789"/>
        <dbReference type="ChEBI" id="CHEBI:90516"/>
        <dbReference type="ChEBI" id="CHEBI:90517"/>
        <dbReference type="EC" id="2.1.1.233"/>
    </reaction>
</comment>
<dbReference type="InterPro" id="IPR029063">
    <property type="entry name" value="SAM-dependent_MTases_sf"/>
</dbReference>
<keyword evidence="5 10" id="KW-0489">Methyltransferase</keyword>
<evidence type="ECO:0000256" key="8">
    <source>
        <dbReference type="ARBA" id="ARBA00032526"/>
    </source>
</evidence>
<keyword evidence="7 9" id="KW-0949">S-adenosyl-L-methionine</keyword>
<dbReference type="AlphaFoldDB" id="T2M3S0"/>
<sequence>RMSYDGFISTNDDASHCKKYAVSKGYWFDPYIDLFVTSSPGRKTPEISRGYYIRHWCIKSLVEQFLLKTNCQCQIVNLGAGFDTLFWNILEKQLEPKHGFYEIDMPQVVKKKKSIILSKLQLNKSFLSEKVRTTDLTLDTDTYHLMACDLREVKSIDASLCAAGISKKVPTLILAECVFVYMDTSSISKLLNYFTEEFPIVLLADYDPINLNDKFGEVMRQNLSQRNCPLLGAFPDIQSKKQFYKVFSDVNIKLLSDVYNNLPSNDKQRIERLEFLDEVDLLYEMLRHYSISWSYNAPAGLLDTLKL</sequence>
<feature type="non-terminal residue" evidence="10">
    <location>
        <position position="1"/>
    </location>
</feature>
<gene>
    <name evidence="10" type="primary">LCMT1</name>
</gene>
<dbReference type="Pfam" id="PF04072">
    <property type="entry name" value="LCM"/>
    <property type="match status" value="1"/>
</dbReference>
<proteinExistence type="evidence at transcript level"/>
<feature type="binding site" evidence="9">
    <location>
        <begin position="149"/>
        <end position="150"/>
    </location>
    <ligand>
        <name>S-adenosyl-L-methionine</name>
        <dbReference type="ChEBI" id="CHEBI:59789"/>
    </ligand>
</feature>
<dbReference type="Gene3D" id="3.40.50.150">
    <property type="entry name" value="Vaccinia Virus protein VP39"/>
    <property type="match status" value="1"/>
</dbReference>
<evidence type="ECO:0000256" key="7">
    <source>
        <dbReference type="ARBA" id="ARBA00022691"/>
    </source>
</evidence>
<dbReference type="GO" id="GO:0018423">
    <property type="term" value="F:protein C-terminal leucine carboxyl O-methyltransferase activity"/>
    <property type="evidence" value="ECO:0007669"/>
    <property type="project" value="UniProtKB-EC"/>
</dbReference>
<dbReference type="GO" id="GO:0032259">
    <property type="term" value="P:methylation"/>
    <property type="evidence" value="ECO:0007669"/>
    <property type="project" value="UniProtKB-KW"/>
</dbReference>
<dbReference type="EC" id="2.1.1.233" evidence="4"/>
<dbReference type="PIRSF" id="PIRSF016305">
    <property type="entry name" value="LCM_mtfrase"/>
    <property type="match status" value="1"/>
</dbReference>
<feature type="binding site" evidence="9">
    <location>
        <position position="54"/>
    </location>
    <ligand>
        <name>S-adenosyl-L-methionine</name>
        <dbReference type="ChEBI" id="CHEBI:59789"/>
    </ligand>
</feature>
<feature type="binding site" evidence="9">
    <location>
        <position position="79"/>
    </location>
    <ligand>
        <name>S-adenosyl-L-methionine</name>
        <dbReference type="ChEBI" id="CHEBI:59789"/>
    </ligand>
</feature>
<comment type="function">
    <text evidence="2">Methylates the carboxyl group of the C-terminal leucine residue of protein phosphatase 2A catalytic subunits to form alpha-leucine ester residues.</text>
</comment>
<name>T2M3S0_HYDVU</name>
<dbReference type="InterPro" id="IPR016651">
    <property type="entry name" value="LCMT1"/>
</dbReference>
<evidence type="ECO:0000256" key="3">
    <source>
        <dbReference type="ARBA" id="ARBA00010703"/>
    </source>
</evidence>
<dbReference type="SUPFAM" id="SSF53335">
    <property type="entry name" value="S-adenosyl-L-methionine-dependent methyltransferases"/>
    <property type="match status" value="1"/>
</dbReference>
<organism evidence="10">
    <name type="scientific">Hydra vulgaris</name>
    <name type="common">Hydra</name>
    <name type="synonym">Hydra attenuata</name>
    <dbReference type="NCBI Taxonomy" id="6087"/>
    <lineage>
        <taxon>Eukaryota</taxon>
        <taxon>Metazoa</taxon>
        <taxon>Cnidaria</taxon>
        <taxon>Hydrozoa</taxon>
        <taxon>Hydroidolina</taxon>
        <taxon>Anthoathecata</taxon>
        <taxon>Aplanulata</taxon>
        <taxon>Hydridae</taxon>
        <taxon>Hydra</taxon>
    </lineage>
</organism>
<reference evidence="10" key="1">
    <citation type="journal article" date="2013" name="Genome Biol. Evol.">
        <title>Punctuated emergences of genetic and phenotypic innovations in eumetazoan, bilaterian, euteleostome, and hominidae ancestors.</title>
        <authorList>
            <person name="Wenger Y."/>
            <person name="Galliot B."/>
        </authorList>
    </citation>
    <scope>NUCLEOTIDE SEQUENCE</scope>
    <source>
        <tissue evidence="10">Whole animals</tissue>
    </source>
</reference>
<evidence type="ECO:0000256" key="2">
    <source>
        <dbReference type="ARBA" id="ARBA00003455"/>
    </source>
</evidence>
<dbReference type="InterPro" id="IPR007213">
    <property type="entry name" value="Ppm1/Ppm2/Tcmp"/>
</dbReference>
<evidence type="ECO:0000256" key="4">
    <source>
        <dbReference type="ARBA" id="ARBA00012834"/>
    </source>
</evidence>
<feature type="binding site" evidence="9">
    <location>
        <position position="176"/>
    </location>
    <ligand>
        <name>S-adenosyl-L-methionine</name>
        <dbReference type="ChEBI" id="CHEBI:59789"/>
    </ligand>
</feature>
<evidence type="ECO:0000256" key="9">
    <source>
        <dbReference type="PIRSR" id="PIRSR016305-1"/>
    </source>
</evidence>
<evidence type="ECO:0000256" key="5">
    <source>
        <dbReference type="ARBA" id="ARBA00022603"/>
    </source>
</evidence>
<keyword evidence="6 10" id="KW-0808">Transferase</keyword>
<evidence type="ECO:0000256" key="1">
    <source>
        <dbReference type="ARBA" id="ARBA00000724"/>
    </source>
</evidence>